<evidence type="ECO:0000313" key="6">
    <source>
        <dbReference type="EMBL" id="SAM08765.1"/>
    </source>
</evidence>
<feature type="transmembrane region" description="Helical" evidence="5">
    <location>
        <begin position="12"/>
        <end position="32"/>
    </location>
</feature>
<evidence type="ECO:0008006" key="8">
    <source>
        <dbReference type="Google" id="ProtNLM"/>
    </source>
</evidence>
<dbReference type="AlphaFoldDB" id="A0A168SQ67"/>
<feature type="transmembrane region" description="Helical" evidence="5">
    <location>
        <begin position="266"/>
        <end position="285"/>
    </location>
</feature>
<name>A0A168SQ67_ABSGL</name>
<gene>
    <name evidence="6" type="primary">ABSGL_14431.1 scaffold 14663</name>
</gene>
<dbReference type="OMA" id="FGMMAYD"/>
<feature type="transmembrane region" description="Helical" evidence="5">
    <location>
        <begin position="198"/>
        <end position="218"/>
    </location>
</feature>
<dbReference type="NCBIfam" id="TIGR00803">
    <property type="entry name" value="nst"/>
    <property type="match status" value="2"/>
</dbReference>
<dbReference type="OrthoDB" id="408493at2759"/>
<dbReference type="InterPro" id="IPR007271">
    <property type="entry name" value="Nuc_sug_transpt"/>
</dbReference>
<dbReference type="Proteomes" id="UP000078561">
    <property type="component" value="Unassembled WGS sequence"/>
</dbReference>
<feature type="transmembrane region" description="Helical" evidence="5">
    <location>
        <begin position="144"/>
        <end position="161"/>
    </location>
</feature>
<keyword evidence="7" id="KW-1185">Reference proteome</keyword>
<dbReference type="Pfam" id="PF04142">
    <property type="entry name" value="Nuc_sug_transp"/>
    <property type="match status" value="2"/>
</dbReference>
<evidence type="ECO:0000313" key="7">
    <source>
        <dbReference type="Proteomes" id="UP000078561"/>
    </source>
</evidence>
<evidence type="ECO:0000256" key="5">
    <source>
        <dbReference type="SAM" id="Phobius"/>
    </source>
</evidence>
<dbReference type="GO" id="GO:0015165">
    <property type="term" value="F:pyrimidine nucleotide-sugar transmembrane transporter activity"/>
    <property type="evidence" value="ECO:0007669"/>
    <property type="project" value="InterPro"/>
</dbReference>
<dbReference type="InterPro" id="IPR037185">
    <property type="entry name" value="EmrE-like"/>
</dbReference>
<accession>A0A168SQ67</accession>
<dbReference type="PANTHER" id="PTHR10231">
    <property type="entry name" value="NUCLEOTIDE-SUGAR TRANSMEMBRANE TRANSPORTER"/>
    <property type="match status" value="1"/>
</dbReference>
<feature type="transmembrane region" description="Helical" evidence="5">
    <location>
        <begin position="358"/>
        <end position="376"/>
    </location>
</feature>
<reference evidence="6" key="1">
    <citation type="submission" date="2016-04" db="EMBL/GenBank/DDBJ databases">
        <authorList>
            <person name="Evans L.H."/>
            <person name="Alamgir A."/>
            <person name="Owens N."/>
            <person name="Weber N.D."/>
            <person name="Virtaneva K."/>
            <person name="Barbian K."/>
            <person name="Babar A."/>
            <person name="Rosenke K."/>
        </authorList>
    </citation>
    <scope>NUCLEOTIDE SEQUENCE [LARGE SCALE GENOMIC DNA]</scope>
    <source>
        <strain evidence="6">CBS 101.48</strain>
    </source>
</reference>
<dbReference type="SUPFAM" id="SSF103481">
    <property type="entry name" value="Multidrug resistance efflux transporter EmrE"/>
    <property type="match status" value="1"/>
</dbReference>
<dbReference type="STRING" id="4829.A0A168SQ67"/>
<organism evidence="6">
    <name type="scientific">Absidia glauca</name>
    <name type="common">Pin mould</name>
    <dbReference type="NCBI Taxonomy" id="4829"/>
    <lineage>
        <taxon>Eukaryota</taxon>
        <taxon>Fungi</taxon>
        <taxon>Fungi incertae sedis</taxon>
        <taxon>Mucoromycota</taxon>
        <taxon>Mucoromycotina</taxon>
        <taxon>Mucoromycetes</taxon>
        <taxon>Mucorales</taxon>
        <taxon>Cunninghamellaceae</taxon>
        <taxon>Absidia</taxon>
    </lineage>
</organism>
<feature type="transmembrane region" description="Helical" evidence="5">
    <location>
        <begin position="305"/>
        <end position="325"/>
    </location>
</feature>
<proteinExistence type="predicted"/>
<evidence type="ECO:0000256" key="2">
    <source>
        <dbReference type="ARBA" id="ARBA00022692"/>
    </source>
</evidence>
<feature type="transmembrane region" description="Helical" evidence="5">
    <location>
        <begin position="332"/>
        <end position="352"/>
    </location>
</feature>
<evidence type="ECO:0000256" key="4">
    <source>
        <dbReference type="ARBA" id="ARBA00023136"/>
    </source>
</evidence>
<dbReference type="InParanoid" id="A0A168SQ67"/>
<dbReference type="FunCoup" id="A0A168SQ67">
    <property type="interactions" value="46"/>
</dbReference>
<keyword evidence="4 5" id="KW-0472">Membrane</keyword>
<dbReference type="GO" id="GO:0000139">
    <property type="term" value="C:Golgi membrane"/>
    <property type="evidence" value="ECO:0007669"/>
    <property type="project" value="InterPro"/>
</dbReference>
<comment type="subcellular location">
    <subcellularLocation>
        <location evidence="1">Membrane</location>
        <topology evidence="1">Multi-pass membrane protein</topology>
    </subcellularLocation>
</comment>
<evidence type="ECO:0000256" key="1">
    <source>
        <dbReference type="ARBA" id="ARBA00004141"/>
    </source>
</evidence>
<keyword evidence="3 5" id="KW-1133">Transmembrane helix</keyword>
<dbReference type="PIRSF" id="PIRSF005799">
    <property type="entry name" value="UDP-gal_transpt"/>
    <property type="match status" value="1"/>
</dbReference>
<sequence>MVSIDARFVKWISLVVLVLQNSALILIMRYTRTSVEKDQLYLASTAVVMSEALKTLTCLLVLSQLVGSLKGLGLFLRREVLHNSSQAIKLGIPALLYLIQNNLQYVAATHLDAATFQVTYQLKILTTAFFSVTLLHRSLSRGQWAALGVLTVGIALVMMPADTPWSTLLSRHTLPSTPSPETLDRDMLLPPEQSKSDYQGFLAVLMACTLSGLAGVYFEKLLKSTSSSPTLPTINASTTTTTTTNYELKKKWDDLEEPANHPHRQLWLRNMQMSLFSVILGLVFVVGLQDGRQVMRDGFFAHYNRWTWCVIVIQALGGLIVALVVKFADNILKGFATSISIIISSVVSVWLFHLSLSSSFVIGASLVVFATYLYSLY</sequence>
<protein>
    <recommendedName>
        <fullName evidence="8">UDP-galactose transporter</fullName>
    </recommendedName>
</protein>
<dbReference type="EMBL" id="LT554937">
    <property type="protein sequence ID" value="SAM08765.1"/>
    <property type="molecule type" value="Genomic_DNA"/>
</dbReference>
<evidence type="ECO:0000256" key="3">
    <source>
        <dbReference type="ARBA" id="ARBA00022989"/>
    </source>
</evidence>
<keyword evidence="2 5" id="KW-0812">Transmembrane</keyword>